<evidence type="ECO:0000256" key="1">
    <source>
        <dbReference type="ARBA" id="ARBA00004141"/>
    </source>
</evidence>
<dbReference type="Pfam" id="PF07856">
    <property type="entry name" value="Orai-1"/>
    <property type="match status" value="1"/>
</dbReference>
<dbReference type="GO" id="GO:0016020">
    <property type="term" value="C:membrane"/>
    <property type="evidence" value="ECO:0007669"/>
    <property type="project" value="UniProtKB-SubCell"/>
</dbReference>
<feature type="region of interest" description="Disordered" evidence="6">
    <location>
        <begin position="1"/>
        <end position="38"/>
    </location>
</feature>
<keyword evidence="5 7" id="KW-0472">Membrane</keyword>
<keyword evidence="9" id="KW-1185">Reference proteome</keyword>
<reference evidence="9" key="1">
    <citation type="journal article" date="2023" name="Commun. Biol.">
        <title>Genome analysis of Parmales, the sister group of diatoms, reveals the evolutionary specialization of diatoms from phago-mixotrophs to photoautotrophs.</title>
        <authorList>
            <person name="Ban H."/>
            <person name="Sato S."/>
            <person name="Yoshikawa S."/>
            <person name="Yamada K."/>
            <person name="Nakamura Y."/>
            <person name="Ichinomiya M."/>
            <person name="Sato N."/>
            <person name="Blanc-Mathieu R."/>
            <person name="Endo H."/>
            <person name="Kuwata A."/>
            <person name="Ogata H."/>
        </authorList>
    </citation>
    <scope>NUCLEOTIDE SEQUENCE [LARGE SCALE GENOMIC DNA]</scope>
</reference>
<evidence type="ECO:0000256" key="7">
    <source>
        <dbReference type="SAM" id="Phobius"/>
    </source>
</evidence>
<name>A0A9W7LAF5_9STRA</name>
<keyword evidence="4 7" id="KW-1133">Transmembrane helix</keyword>
<comment type="similarity">
    <text evidence="2">Belongs to the Orai family.</text>
</comment>
<evidence type="ECO:0000313" key="9">
    <source>
        <dbReference type="Proteomes" id="UP001165065"/>
    </source>
</evidence>
<dbReference type="Gene3D" id="1.20.140.140">
    <property type="entry name" value="Calcium release-activated calcium channel protein Orai"/>
    <property type="match status" value="1"/>
</dbReference>
<evidence type="ECO:0000256" key="6">
    <source>
        <dbReference type="SAM" id="MobiDB-lite"/>
    </source>
</evidence>
<feature type="transmembrane region" description="Helical" evidence="7">
    <location>
        <begin position="53"/>
        <end position="73"/>
    </location>
</feature>
<feature type="transmembrane region" description="Helical" evidence="7">
    <location>
        <begin position="85"/>
        <end position="111"/>
    </location>
</feature>
<evidence type="ECO:0000256" key="3">
    <source>
        <dbReference type="ARBA" id="ARBA00022692"/>
    </source>
</evidence>
<evidence type="ECO:0008006" key="10">
    <source>
        <dbReference type="Google" id="ProtNLM"/>
    </source>
</evidence>
<keyword evidence="3 7" id="KW-0812">Transmembrane</keyword>
<evidence type="ECO:0000256" key="2">
    <source>
        <dbReference type="ARBA" id="ARBA00008062"/>
    </source>
</evidence>
<proteinExistence type="inferred from homology"/>
<dbReference type="AlphaFoldDB" id="A0A9W7LAF5"/>
<dbReference type="InterPro" id="IPR012446">
    <property type="entry name" value="CRAC_channel"/>
</dbReference>
<comment type="subcellular location">
    <subcellularLocation>
        <location evidence="1">Membrane</location>
        <topology evidence="1">Multi-pass membrane protein</topology>
    </subcellularLocation>
</comment>
<dbReference type="EMBL" id="BRYA01001463">
    <property type="protein sequence ID" value="GMI43886.1"/>
    <property type="molecule type" value="Genomic_DNA"/>
</dbReference>
<dbReference type="Proteomes" id="UP001165065">
    <property type="component" value="Unassembled WGS sequence"/>
</dbReference>
<evidence type="ECO:0000256" key="5">
    <source>
        <dbReference type="ARBA" id="ARBA00023136"/>
    </source>
</evidence>
<gene>
    <name evidence="8" type="ORF">TrCOL_g187</name>
</gene>
<sequence>MPTYVSKSSRELTPTSSTISPEFTNPSSPGPLQTDKEPTSKVVEGLTHSQGSIALISALLSGFAFQALTTLTIEYDDLENDYKKGVYIAFIIVTSLTIASFLYVAVACSLLEQNGLIVRSLAMSPTTSSNFDIFIERWYFEDKKFVAFRHQLIHLFISSFVLFSLFCSLFCLVRVDGPAGYASSSIFLIFGLIMTAQVSRINARFVKGILKNV</sequence>
<dbReference type="InterPro" id="IPR038350">
    <property type="entry name" value="Orai_sf"/>
</dbReference>
<feature type="transmembrane region" description="Helical" evidence="7">
    <location>
        <begin position="152"/>
        <end position="175"/>
    </location>
</feature>
<evidence type="ECO:0000313" key="8">
    <source>
        <dbReference type="EMBL" id="GMI43886.1"/>
    </source>
</evidence>
<feature type="compositionally biased region" description="Polar residues" evidence="6">
    <location>
        <begin position="1"/>
        <end position="31"/>
    </location>
</feature>
<accession>A0A9W7LAF5</accession>
<evidence type="ECO:0000256" key="4">
    <source>
        <dbReference type="ARBA" id="ARBA00022989"/>
    </source>
</evidence>
<comment type="caution">
    <text evidence="8">The sequence shown here is derived from an EMBL/GenBank/DDBJ whole genome shotgun (WGS) entry which is preliminary data.</text>
</comment>
<feature type="transmembrane region" description="Helical" evidence="7">
    <location>
        <begin position="181"/>
        <end position="201"/>
    </location>
</feature>
<dbReference type="OrthoDB" id="196839at2759"/>
<organism evidence="8 9">
    <name type="scientific">Triparma columacea</name>
    <dbReference type="NCBI Taxonomy" id="722753"/>
    <lineage>
        <taxon>Eukaryota</taxon>
        <taxon>Sar</taxon>
        <taxon>Stramenopiles</taxon>
        <taxon>Ochrophyta</taxon>
        <taxon>Bolidophyceae</taxon>
        <taxon>Parmales</taxon>
        <taxon>Triparmaceae</taxon>
        <taxon>Triparma</taxon>
    </lineage>
</organism>
<protein>
    <recommendedName>
        <fullName evidence="10">Transmembrane protein</fullName>
    </recommendedName>
</protein>